<dbReference type="Proteomes" id="UP001162164">
    <property type="component" value="Unassembled WGS sequence"/>
</dbReference>
<sequence length="67" mass="7783">MRYLRFRHEMYETDAIVLKILTRSRYSSAAICYTLMALANEKSIQVCKKITEIMGGMLHMDDVYTGT</sequence>
<name>A0ABQ9JBK7_9CUCU</name>
<evidence type="ECO:0000313" key="2">
    <source>
        <dbReference type="Proteomes" id="UP001162164"/>
    </source>
</evidence>
<evidence type="ECO:0000313" key="1">
    <source>
        <dbReference type="EMBL" id="KAJ8975284.1"/>
    </source>
</evidence>
<gene>
    <name evidence="1" type="ORF">NQ317_013684</name>
</gene>
<reference evidence="1" key="1">
    <citation type="journal article" date="2023" name="Insect Mol. Biol.">
        <title>Genome sequencing provides insights into the evolution of gene families encoding plant cell wall-degrading enzymes in longhorned beetles.</title>
        <authorList>
            <person name="Shin N.R."/>
            <person name="Okamura Y."/>
            <person name="Kirsch R."/>
            <person name="Pauchet Y."/>
        </authorList>
    </citation>
    <scope>NUCLEOTIDE SEQUENCE</scope>
    <source>
        <strain evidence="1">MMC_N1</strain>
    </source>
</reference>
<comment type="caution">
    <text evidence="1">The sequence shown here is derived from an EMBL/GenBank/DDBJ whole genome shotgun (WGS) entry which is preliminary data.</text>
</comment>
<keyword evidence="2" id="KW-1185">Reference proteome</keyword>
<accession>A0ABQ9JBK7</accession>
<dbReference type="EMBL" id="JAPWTJ010000849">
    <property type="protein sequence ID" value="KAJ8975284.1"/>
    <property type="molecule type" value="Genomic_DNA"/>
</dbReference>
<organism evidence="1 2">
    <name type="scientific">Molorchus minor</name>
    <dbReference type="NCBI Taxonomy" id="1323400"/>
    <lineage>
        <taxon>Eukaryota</taxon>
        <taxon>Metazoa</taxon>
        <taxon>Ecdysozoa</taxon>
        <taxon>Arthropoda</taxon>
        <taxon>Hexapoda</taxon>
        <taxon>Insecta</taxon>
        <taxon>Pterygota</taxon>
        <taxon>Neoptera</taxon>
        <taxon>Endopterygota</taxon>
        <taxon>Coleoptera</taxon>
        <taxon>Polyphaga</taxon>
        <taxon>Cucujiformia</taxon>
        <taxon>Chrysomeloidea</taxon>
        <taxon>Cerambycidae</taxon>
        <taxon>Lamiinae</taxon>
        <taxon>Monochamini</taxon>
        <taxon>Molorchus</taxon>
    </lineage>
</organism>
<protein>
    <submittedName>
        <fullName evidence="1">Uncharacterized protein</fullName>
    </submittedName>
</protein>
<proteinExistence type="predicted"/>